<dbReference type="AlphaFoldDB" id="Q1ML19"/>
<dbReference type="HOGENOM" id="CLU_3103044_0_0_5"/>
<keyword evidence="2" id="KW-1185">Reference proteome</keyword>
<dbReference type="EnsemblBacteria" id="CAK06335">
    <property type="protein sequence ID" value="CAK06335"/>
    <property type="gene ID" value="RL0839"/>
</dbReference>
<accession>Q1ML19</accession>
<name>Q1ML19_RHIJ3</name>
<dbReference type="KEGG" id="rle:RL0839"/>
<dbReference type="Proteomes" id="UP000006575">
    <property type="component" value="Chromosome"/>
</dbReference>
<proteinExistence type="predicted"/>
<dbReference type="EMBL" id="AM236080">
    <property type="protein sequence ID" value="CAK06335.1"/>
    <property type="molecule type" value="Genomic_DNA"/>
</dbReference>
<sequence length="51" mass="5770">MDALANEALERKVAYSEFDALRKHLIKLNSFPPNEYFEPVARAFAESGALQ</sequence>
<organism evidence="1 2">
    <name type="scientific">Rhizobium johnstonii (strain DSM 114642 / LMG 32736 / 3841)</name>
    <name type="common">Rhizobium leguminosarum bv. viciae</name>
    <dbReference type="NCBI Taxonomy" id="216596"/>
    <lineage>
        <taxon>Bacteria</taxon>
        <taxon>Pseudomonadati</taxon>
        <taxon>Pseudomonadota</taxon>
        <taxon>Alphaproteobacteria</taxon>
        <taxon>Hyphomicrobiales</taxon>
        <taxon>Rhizobiaceae</taxon>
        <taxon>Rhizobium/Agrobacterium group</taxon>
        <taxon>Rhizobium</taxon>
        <taxon>Rhizobium johnstonii</taxon>
    </lineage>
</organism>
<evidence type="ECO:0000313" key="2">
    <source>
        <dbReference type="Proteomes" id="UP000006575"/>
    </source>
</evidence>
<protein>
    <submittedName>
        <fullName evidence="1">Uncharacterized protein</fullName>
    </submittedName>
</protein>
<evidence type="ECO:0000313" key="1">
    <source>
        <dbReference type="EMBL" id="CAK06335.1"/>
    </source>
</evidence>
<gene>
    <name evidence="1" type="ordered locus">RL0839</name>
</gene>
<reference evidence="1 2" key="1">
    <citation type="journal article" date="2006" name="Genome Biol.">
        <title>The genome of Rhizobium leguminosarum has recognizable core and accessory components.</title>
        <authorList>
            <person name="Young J.W."/>
            <person name="Crossman L.C."/>
            <person name="Johnston A.W.B."/>
            <person name="Thomson N.R."/>
            <person name="Ghazoui Z.F."/>
            <person name="Hull K.H."/>
            <person name="Wexler M."/>
            <person name="Curson A.R.J."/>
            <person name="Todd J.D."/>
            <person name="Poole P.S."/>
            <person name="Mauchline T.H."/>
            <person name="East A.K."/>
            <person name="Quail M.A."/>
            <person name="Churcher C."/>
            <person name="Arrowsmith C."/>
            <person name="Cherevach A."/>
            <person name="Chillingworth T."/>
            <person name="Clarke K."/>
            <person name="Cronin A."/>
            <person name="Davis P."/>
            <person name="Fraser A."/>
            <person name="Hance Z."/>
            <person name="Hauser H."/>
            <person name="Jagels K."/>
            <person name="Moule S."/>
            <person name="Mungall K."/>
            <person name="Norbertczak H."/>
            <person name="Rabbinowitsch E."/>
            <person name="Sanders M."/>
            <person name="Simmonds M."/>
            <person name="Whitehead S."/>
            <person name="Parkhill J."/>
        </authorList>
    </citation>
    <scope>NUCLEOTIDE SEQUENCE [LARGE SCALE GENOMIC DNA]</scope>
    <source>
        <strain evidence="2">DSM 114642 / LMG 32736 / 3841</strain>
    </source>
</reference>